<dbReference type="Pfam" id="PF07978">
    <property type="entry name" value="NIPSNAP"/>
    <property type="match status" value="2"/>
</dbReference>
<evidence type="ECO:0000259" key="2">
    <source>
        <dbReference type="Pfam" id="PF07978"/>
    </source>
</evidence>
<keyword evidence="4" id="KW-1185">Reference proteome</keyword>
<dbReference type="AlphaFoldDB" id="A0A1X7VGM9"/>
<dbReference type="InterPro" id="IPR011008">
    <property type="entry name" value="Dimeric_a/b-barrel"/>
</dbReference>
<dbReference type="Proteomes" id="UP000007879">
    <property type="component" value="Unassembled WGS sequence"/>
</dbReference>
<dbReference type="eggNOG" id="KOG2883">
    <property type="taxonomic scope" value="Eukaryota"/>
</dbReference>
<feature type="domain" description="NIPSNAP" evidence="2">
    <location>
        <begin position="31"/>
        <end position="129"/>
    </location>
</feature>
<dbReference type="OrthoDB" id="10262843at2759"/>
<dbReference type="Gene3D" id="3.30.70.100">
    <property type="match status" value="2"/>
</dbReference>
<dbReference type="SUPFAM" id="SSF54909">
    <property type="entry name" value="Dimeric alpha+beta barrel"/>
    <property type="match status" value="2"/>
</dbReference>
<dbReference type="EnsemblMetazoa" id="XM_003384290.3">
    <property type="protein sequence ID" value="XP_003384338.1"/>
    <property type="gene ID" value="LOC100632234"/>
</dbReference>
<evidence type="ECO:0000313" key="4">
    <source>
        <dbReference type="Proteomes" id="UP000007879"/>
    </source>
</evidence>
<reference evidence="4" key="1">
    <citation type="journal article" date="2010" name="Nature">
        <title>The Amphimedon queenslandica genome and the evolution of animal complexity.</title>
        <authorList>
            <person name="Srivastava M."/>
            <person name="Simakov O."/>
            <person name="Chapman J."/>
            <person name="Fahey B."/>
            <person name="Gauthier M.E."/>
            <person name="Mitros T."/>
            <person name="Richards G.S."/>
            <person name="Conaco C."/>
            <person name="Dacre M."/>
            <person name="Hellsten U."/>
            <person name="Larroux C."/>
            <person name="Putnam N.H."/>
            <person name="Stanke M."/>
            <person name="Adamska M."/>
            <person name="Darling A."/>
            <person name="Degnan S.M."/>
            <person name="Oakley T.H."/>
            <person name="Plachetzki D.C."/>
            <person name="Zhai Y."/>
            <person name="Adamski M."/>
            <person name="Calcino A."/>
            <person name="Cummins S.F."/>
            <person name="Goodstein D.M."/>
            <person name="Harris C."/>
            <person name="Jackson D.J."/>
            <person name="Leys S.P."/>
            <person name="Shu S."/>
            <person name="Woodcroft B.J."/>
            <person name="Vervoort M."/>
            <person name="Kosik K.S."/>
            <person name="Manning G."/>
            <person name="Degnan B.M."/>
            <person name="Rokhsar D.S."/>
        </authorList>
    </citation>
    <scope>NUCLEOTIDE SEQUENCE [LARGE SCALE GENOMIC DNA]</scope>
</reference>
<reference evidence="3" key="2">
    <citation type="submission" date="2017-05" db="UniProtKB">
        <authorList>
            <consortium name="EnsemblMetazoa"/>
        </authorList>
    </citation>
    <scope>IDENTIFICATION</scope>
</reference>
<evidence type="ECO:0000313" key="3">
    <source>
        <dbReference type="EnsemblMetazoa" id="Aqu2.1.39226_001"/>
    </source>
</evidence>
<dbReference type="GO" id="GO:0000423">
    <property type="term" value="P:mitophagy"/>
    <property type="evidence" value="ECO:0007669"/>
    <property type="project" value="UniProtKB-ARBA"/>
</dbReference>
<comment type="similarity">
    <text evidence="1">Belongs to the NipSnap family.</text>
</comment>
<proteinExistence type="inferred from homology"/>
<dbReference type="PANTHER" id="PTHR21017:SF19">
    <property type="entry name" value="PROTEIN NIPSNAP HOMOLOG 3B"/>
    <property type="match status" value="1"/>
</dbReference>
<sequence>MFFRISSRFTSTNSFSRFFSRSSSSSNGKIYELRTYDIIPEKLPTFLQLTNSLFHLRTAHSRMVGYWTSELGALSQTVHLWEYDSYTHRTSVRKALSQDKEWLEAYVSKSFHCIKNQSNVTLSLLPWTPLNEENTDKPRAFQLIQCSLLPGRFKQWEHQIRQGWASRLRHSQPIGFWKTEFGPANNVYELWAYESFDEAIAVNEKACLDEEWREAVCQATLYTKESYVKGLLPIDISPLK</sequence>
<dbReference type="OMA" id="AVHAHIN"/>
<dbReference type="InterPro" id="IPR051557">
    <property type="entry name" value="NipSnap_domain"/>
</dbReference>
<dbReference type="EnsemblMetazoa" id="Aqu2.1.39226_001">
    <property type="protein sequence ID" value="Aqu2.1.39226_001"/>
    <property type="gene ID" value="Aqu2.1.39226"/>
</dbReference>
<dbReference type="KEGG" id="aqu:100632234"/>
<dbReference type="PANTHER" id="PTHR21017">
    <property type="entry name" value="NIPSNAP-RELATED"/>
    <property type="match status" value="1"/>
</dbReference>
<dbReference type="GO" id="GO:0005739">
    <property type="term" value="C:mitochondrion"/>
    <property type="evidence" value="ECO:0007669"/>
    <property type="project" value="TreeGrafter"/>
</dbReference>
<organism evidence="3">
    <name type="scientific">Amphimedon queenslandica</name>
    <name type="common">Sponge</name>
    <dbReference type="NCBI Taxonomy" id="400682"/>
    <lineage>
        <taxon>Eukaryota</taxon>
        <taxon>Metazoa</taxon>
        <taxon>Porifera</taxon>
        <taxon>Demospongiae</taxon>
        <taxon>Heteroscleromorpha</taxon>
        <taxon>Haplosclerida</taxon>
        <taxon>Niphatidae</taxon>
        <taxon>Amphimedon</taxon>
    </lineage>
</organism>
<name>A0A1X7VGM9_AMPQE</name>
<accession>A0A1X7VGM9</accession>
<dbReference type="InterPro" id="IPR012577">
    <property type="entry name" value="NIPSNAP"/>
</dbReference>
<gene>
    <name evidence="3" type="primary">100632234</name>
</gene>
<feature type="domain" description="NIPSNAP" evidence="2">
    <location>
        <begin position="144"/>
        <end position="238"/>
    </location>
</feature>
<evidence type="ECO:0000256" key="1">
    <source>
        <dbReference type="ARBA" id="ARBA00005291"/>
    </source>
</evidence>
<dbReference type="STRING" id="400682.A0A1X7VGM9"/>
<protein>
    <recommendedName>
        <fullName evidence="2">NIPSNAP domain-containing protein</fullName>
    </recommendedName>
</protein>
<dbReference type="InParanoid" id="A0A1X7VGM9"/>